<evidence type="ECO:0000313" key="2">
    <source>
        <dbReference type="EMBL" id="KAB8215689.1"/>
    </source>
</evidence>
<name>A0A5N6EED1_9EURO</name>
<accession>A0A5N6EED1</accession>
<evidence type="ECO:0000313" key="3">
    <source>
        <dbReference type="Proteomes" id="UP000326799"/>
    </source>
</evidence>
<feature type="region of interest" description="Disordered" evidence="1">
    <location>
        <begin position="131"/>
        <end position="155"/>
    </location>
</feature>
<gene>
    <name evidence="2" type="ORF">BDV33DRAFT_8940</name>
</gene>
<organism evidence="2 3">
    <name type="scientific">Aspergillus novoparasiticus</name>
    <dbReference type="NCBI Taxonomy" id="986946"/>
    <lineage>
        <taxon>Eukaryota</taxon>
        <taxon>Fungi</taxon>
        <taxon>Dikarya</taxon>
        <taxon>Ascomycota</taxon>
        <taxon>Pezizomycotina</taxon>
        <taxon>Eurotiomycetes</taxon>
        <taxon>Eurotiomycetidae</taxon>
        <taxon>Eurotiales</taxon>
        <taxon>Aspergillaceae</taxon>
        <taxon>Aspergillus</taxon>
        <taxon>Aspergillus subgen. Circumdati</taxon>
    </lineage>
</organism>
<protein>
    <submittedName>
        <fullName evidence="2">Uncharacterized protein</fullName>
    </submittedName>
</protein>
<dbReference type="EMBL" id="ML733496">
    <property type="protein sequence ID" value="KAB8215689.1"/>
    <property type="molecule type" value="Genomic_DNA"/>
</dbReference>
<feature type="compositionally biased region" description="Basic and acidic residues" evidence="1">
    <location>
        <begin position="136"/>
        <end position="155"/>
    </location>
</feature>
<sequence>MLHPSQQDLSQSTQGMPSCAMISSAIRGMHPFYGCLFADKHQLLRHTSIACIATPVACVYSSTTSCTLVKPIDQLNEGGRIWIESHEHSFKQLISPHQVELISCNYGLIGSREGSTSPLFVCCDRHHESGPNGPYHKTDASKMDLSDGSDTDRSR</sequence>
<proteinExistence type="predicted"/>
<evidence type="ECO:0000256" key="1">
    <source>
        <dbReference type="SAM" id="MobiDB-lite"/>
    </source>
</evidence>
<keyword evidence="3" id="KW-1185">Reference proteome</keyword>
<dbReference type="Proteomes" id="UP000326799">
    <property type="component" value="Unassembled WGS sequence"/>
</dbReference>
<reference evidence="2 3" key="1">
    <citation type="submission" date="2019-04" db="EMBL/GenBank/DDBJ databases">
        <title>Fungal friends and foes A comparative genomics study of 23 Aspergillus species from section Flavi.</title>
        <authorList>
            <consortium name="DOE Joint Genome Institute"/>
            <person name="Kjaerbolling I."/>
            <person name="Vesth T.C."/>
            <person name="Frisvad J.C."/>
            <person name="Nybo J.L."/>
            <person name="Theobald S."/>
            <person name="Kildgaard S."/>
            <person name="Petersen T.I."/>
            <person name="Kuo A."/>
            <person name="Sato A."/>
            <person name="Lyhne E.K."/>
            <person name="Kogle M.E."/>
            <person name="Wiebenga A."/>
            <person name="Kun R.S."/>
            <person name="Lubbers R.J."/>
            <person name="Makela M.R."/>
            <person name="Barry K."/>
            <person name="Chovatia M."/>
            <person name="Clum A."/>
            <person name="Daum C."/>
            <person name="Haridas S."/>
            <person name="He G."/>
            <person name="LaButti K."/>
            <person name="Lipzen A."/>
            <person name="Mondo S."/>
            <person name="Pangilinan J."/>
            <person name="Riley R."/>
            <person name="Salamov A."/>
            <person name="Simmons B.A."/>
            <person name="Magnuson J.K."/>
            <person name="Henrissat B."/>
            <person name="Mortensen U.H."/>
            <person name="Larsen T.O."/>
            <person name="De vries R.P."/>
            <person name="Grigoriev I.V."/>
            <person name="Machida M."/>
            <person name="Baker S.E."/>
            <person name="Andersen M.R."/>
        </authorList>
    </citation>
    <scope>NUCLEOTIDE SEQUENCE [LARGE SCALE GENOMIC DNA]</scope>
    <source>
        <strain evidence="2 3">CBS 126849</strain>
    </source>
</reference>
<dbReference type="AlphaFoldDB" id="A0A5N6EED1"/>